<evidence type="ECO:0000313" key="6">
    <source>
        <dbReference type="Proteomes" id="UP001597180"/>
    </source>
</evidence>
<reference evidence="6" key="1">
    <citation type="journal article" date="2019" name="Int. J. Syst. Evol. Microbiol.">
        <title>The Global Catalogue of Microorganisms (GCM) 10K type strain sequencing project: providing services to taxonomists for standard genome sequencing and annotation.</title>
        <authorList>
            <consortium name="The Broad Institute Genomics Platform"/>
            <consortium name="The Broad Institute Genome Sequencing Center for Infectious Disease"/>
            <person name="Wu L."/>
            <person name="Ma J."/>
        </authorList>
    </citation>
    <scope>NUCLEOTIDE SEQUENCE [LARGE SCALE GENOMIC DNA]</scope>
    <source>
        <strain evidence="6">CCUG 53270</strain>
    </source>
</reference>
<keyword evidence="6" id="KW-1185">Reference proteome</keyword>
<dbReference type="PROSITE" id="PS00818">
    <property type="entry name" value="DPS_1"/>
    <property type="match status" value="1"/>
</dbReference>
<dbReference type="PANTHER" id="PTHR42932">
    <property type="entry name" value="GENERAL STRESS PROTEIN 20U"/>
    <property type="match status" value="1"/>
</dbReference>
<feature type="coiled-coil region" evidence="3">
    <location>
        <begin position="90"/>
        <end position="121"/>
    </location>
</feature>
<name>A0ABW3UX16_9BACL</name>
<dbReference type="PANTHER" id="PTHR42932:SF1">
    <property type="entry name" value="GENERAL STRESS PROTEIN 20U"/>
    <property type="match status" value="1"/>
</dbReference>
<evidence type="ECO:0000256" key="3">
    <source>
        <dbReference type="SAM" id="Coils"/>
    </source>
</evidence>
<dbReference type="InterPro" id="IPR008331">
    <property type="entry name" value="Ferritin_DPS_dom"/>
</dbReference>
<dbReference type="InterPro" id="IPR012347">
    <property type="entry name" value="Ferritin-like"/>
</dbReference>
<keyword evidence="3" id="KW-0175">Coiled coil</keyword>
<dbReference type="SUPFAM" id="SSF47240">
    <property type="entry name" value="Ferritin-like"/>
    <property type="match status" value="1"/>
</dbReference>
<organism evidence="5 6">
    <name type="scientific">Paenibacillus vulneris</name>
    <dbReference type="NCBI Taxonomy" id="1133364"/>
    <lineage>
        <taxon>Bacteria</taxon>
        <taxon>Bacillati</taxon>
        <taxon>Bacillota</taxon>
        <taxon>Bacilli</taxon>
        <taxon>Bacillales</taxon>
        <taxon>Paenibacillaceae</taxon>
        <taxon>Paenibacillus</taxon>
    </lineage>
</organism>
<proteinExistence type="inferred from homology"/>
<dbReference type="EMBL" id="JBHTLU010000045">
    <property type="protein sequence ID" value="MFD1224456.1"/>
    <property type="molecule type" value="Genomic_DNA"/>
</dbReference>
<protein>
    <submittedName>
        <fullName evidence="5">DNA starvation/stationary phase protection protein</fullName>
    </submittedName>
</protein>
<dbReference type="InterPro" id="IPR023188">
    <property type="entry name" value="DPS_DNA-bd_CS"/>
</dbReference>
<evidence type="ECO:0000256" key="1">
    <source>
        <dbReference type="ARBA" id="ARBA00009497"/>
    </source>
</evidence>
<dbReference type="Pfam" id="PF00210">
    <property type="entry name" value="Ferritin"/>
    <property type="match status" value="1"/>
</dbReference>
<gene>
    <name evidence="5" type="ORF">ACFQ4B_30550</name>
</gene>
<dbReference type="InterPro" id="IPR009078">
    <property type="entry name" value="Ferritin-like_SF"/>
</dbReference>
<feature type="domain" description="Ferritin/DPS" evidence="4">
    <location>
        <begin position="11"/>
        <end position="148"/>
    </location>
</feature>
<dbReference type="RefSeq" id="WP_345586470.1">
    <property type="nucleotide sequence ID" value="NZ_BAABJG010000004.1"/>
</dbReference>
<evidence type="ECO:0000313" key="5">
    <source>
        <dbReference type="EMBL" id="MFD1224456.1"/>
    </source>
</evidence>
<dbReference type="PRINTS" id="PR01346">
    <property type="entry name" value="HELNAPAPROT"/>
</dbReference>
<accession>A0ABW3UX16</accession>
<comment type="caution">
    <text evidence="5">The sequence shown here is derived from an EMBL/GenBank/DDBJ whole genome shotgun (WGS) entry which is preliminary data.</text>
</comment>
<sequence length="149" mass="16939">MSTATTVSIEKVLNKQVANFGVLYMKLHNYHWYVKGPHFFTLHVKFEELYNEVTLHFDAVAERLLTIQGKPVATMKEMLQDSSIKEASGKEKAEEMVSQLIEDFNTVNKELQEGMEAAEEAGDESTSDLLLGIQASLEKHVWMLKSFVQ</sequence>
<dbReference type="InterPro" id="IPR002177">
    <property type="entry name" value="DPS_DNA-bd"/>
</dbReference>
<evidence type="ECO:0000256" key="2">
    <source>
        <dbReference type="RuleBase" id="RU003875"/>
    </source>
</evidence>
<comment type="similarity">
    <text evidence="1 2">Belongs to the Dps family.</text>
</comment>
<dbReference type="Proteomes" id="UP001597180">
    <property type="component" value="Unassembled WGS sequence"/>
</dbReference>
<dbReference type="Gene3D" id="1.20.1260.10">
    <property type="match status" value="1"/>
</dbReference>
<evidence type="ECO:0000259" key="4">
    <source>
        <dbReference type="Pfam" id="PF00210"/>
    </source>
</evidence>
<dbReference type="CDD" id="cd01043">
    <property type="entry name" value="DPS"/>
    <property type="match status" value="1"/>
</dbReference>
<dbReference type="PIRSF" id="PIRSF005900">
    <property type="entry name" value="Dps"/>
    <property type="match status" value="1"/>
</dbReference>